<keyword evidence="1 3" id="KW-0378">Hydrolase</keyword>
<dbReference type="PANTHER" id="PTHR30404:SF0">
    <property type="entry name" value="N-ACETYLMURAMOYL-L-ALANINE AMIDASE AMIC"/>
    <property type="match status" value="1"/>
</dbReference>
<dbReference type="CDD" id="cd02696">
    <property type="entry name" value="MurNAc-LAA"/>
    <property type="match status" value="1"/>
</dbReference>
<dbReference type="PANTHER" id="PTHR30404">
    <property type="entry name" value="N-ACETYLMURAMOYL-L-ALANINE AMIDASE"/>
    <property type="match status" value="1"/>
</dbReference>
<evidence type="ECO:0000259" key="2">
    <source>
        <dbReference type="SMART" id="SM00646"/>
    </source>
</evidence>
<dbReference type="Pfam" id="PF01520">
    <property type="entry name" value="Amidase_3"/>
    <property type="match status" value="1"/>
</dbReference>
<sequence>MSKLIALDDGHGMDTPGKRSPYIDSLGRSIKENEFNREVVKFLDQELKQCGFDTLLVAPTDQDTPLTVRTNQANQSNADAYIAIHYNAFDGSFGSSSPSGISLHVYNGHRNQEAGKLAESIAKYLKLGTKQNYRGIIENNFHVLRETTMIAVLSENGFMDNEREALLMLNSDFQREVASEHAQGICEYFGVEYVNGSAPSPPPQNEAIEDSTVVEEPTSLTGARVESIYRGSDRLNFRSKATWSDQDIVGTFGYGEGWIIRRLLKVEGSYQYEVKNSKGAVYYITASQRYVKVIGNNIPSSADAIVPYPGKALQLGSSGKDVQRVQRAVQVTVDGSYGPITRDAVRAYQSRHGLQIDGIVGPNTWNVLF</sequence>
<dbReference type="GO" id="GO:0008745">
    <property type="term" value="F:N-acetylmuramoyl-L-alanine amidase activity"/>
    <property type="evidence" value="ECO:0007669"/>
    <property type="project" value="UniProtKB-EC"/>
</dbReference>
<dbReference type="Proteomes" id="UP001596410">
    <property type="component" value="Unassembled WGS sequence"/>
</dbReference>
<dbReference type="Pfam" id="PF01471">
    <property type="entry name" value="PG_binding_1"/>
    <property type="match status" value="1"/>
</dbReference>
<dbReference type="Gene3D" id="3.40.630.40">
    <property type="entry name" value="Zn-dependent exopeptidases"/>
    <property type="match status" value="1"/>
</dbReference>
<evidence type="ECO:0000313" key="4">
    <source>
        <dbReference type="Proteomes" id="UP001596410"/>
    </source>
</evidence>
<dbReference type="EC" id="3.5.1.28" evidence="3"/>
<dbReference type="SMART" id="SM00646">
    <property type="entry name" value="Ami_3"/>
    <property type="match status" value="1"/>
</dbReference>
<dbReference type="InterPro" id="IPR036365">
    <property type="entry name" value="PGBD-like_sf"/>
</dbReference>
<accession>A0ABW2EQ05</accession>
<dbReference type="InterPro" id="IPR036366">
    <property type="entry name" value="PGBDSf"/>
</dbReference>
<reference evidence="4" key="1">
    <citation type="journal article" date="2019" name="Int. J. Syst. Evol. Microbiol.">
        <title>The Global Catalogue of Microorganisms (GCM) 10K type strain sequencing project: providing services to taxonomists for standard genome sequencing and annotation.</title>
        <authorList>
            <consortium name="The Broad Institute Genomics Platform"/>
            <consortium name="The Broad Institute Genome Sequencing Center for Infectious Disease"/>
            <person name="Wu L."/>
            <person name="Ma J."/>
        </authorList>
    </citation>
    <scope>NUCLEOTIDE SEQUENCE [LARGE SCALE GENOMIC DNA]</scope>
    <source>
        <strain evidence="4">CGMCC 4.1621</strain>
    </source>
</reference>
<dbReference type="InterPro" id="IPR002508">
    <property type="entry name" value="MurNAc-LAA_cat"/>
</dbReference>
<proteinExistence type="predicted"/>
<evidence type="ECO:0000313" key="3">
    <source>
        <dbReference type="EMBL" id="MFC7063016.1"/>
    </source>
</evidence>
<feature type="domain" description="MurNAc-LAA" evidence="2">
    <location>
        <begin position="70"/>
        <end position="186"/>
    </location>
</feature>
<protein>
    <submittedName>
        <fullName evidence="3">N-acetylmuramoyl-L-alanine amidase</fullName>
        <ecNumber evidence="3">3.5.1.28</ecNumber>
    </submittedName>
</protein>
<gene>
    <name evidence="3" type="ORF">ACFQIC_14385</name>
</gene>
<comment type="caution">
    <text evidence="3">The sequence shown here is derived from an EMBL/GenBank/DDBJ whole genome shotgun (WGS) entry which is preliminary data.</text>
</comment>
<dbReference type="EMBL" id="JBHSZV010000037">
    <property type="protein sequence ID" value="MFC7063016.1"/>
    <property type="molecule type" value="Genomic_DNA"/>
</dbReference>
<dbReference type="SUPFAM" id="SSF47090">
    <property type="entry name" value="PGBD-like"/>
    <property type="match status" value="1"/>
</dbReference>
<organism evidence="3 4">
    <name type="scientific">Halobacillus seohaensis</name>
    <dbReference type="NCBI Taxonomy" id="447421"/>
    <lineage>
        <taxon>Bacteria</taxon>
        <taxon>Bacillati</taxon>
        <taxon>Bacillota</taxon>
        <taxon>Bacilli</taxon>
        <taxon>Bacillales</taxon>
        <taxon>Bacillaceae</taxon>
        <taxon>Halobacillus</taxon>
    </lineage>
</organism>
<evidence type="ECO:0000256" key="1">
    <source>
        <dbReference type="ARBA" id="ARBA00022801"/>
    </source>
</evidence>
<dbReference type="Gene3D" id="1.10.101.10">
    <property type="entry name" value="PGBD-like superfamily/PGBD"/>
    <property type="match status" value="1"/>
</dbReference>
<keyword evidence="4" id="KW-1185">Reference proteome</keyword>
<dbReference type="SUPFAM" id="SSF53187">
    <property type="entry name" value="Zn-dependent exopeptidases"/>
    <property type="match status" value="1"/>
</dbReference>
<dbReference type="RefSeq" id="WP_390217287.1">
    <property type="nucleotide sequence ID" value="NZ_JBHSZV010000037.1"/>
</dbReference>
<name>A0ABW2EQ05_9BACI</name>
<dbReference type="InterPro" id="IPR002477">
    <property type="entry name" value="Peptidoglycan-bd-like"/>
</dbReference>
<dbReference type="InterPro" id="IPR050695">
    <property type="entry name" value="N-acetylmuramoyl_amidase_3"/>
</dbReference>